<feature type="domain" description="SHOCT" evidence="2">
    <location>
        <begin position="98"/>
        <end position="124"/>
    </location>
</feature>
<dbReference type="EMBL" id="CP002666">
    <property type="protein sequence ID" value="AEE46231.1"/>
    <property type="molecule type" value="Genomic_DNA"/>
</dbReference>
<feature type="transmembrane region" description="Helical" evidence="1">
    <location>
        <begin position="44"/>
        <end position="63"/>
    </location>
</feature>
<reference evidence="3 4" key="1">
    <citation type="submission" date="2011-04" db="EMBL/GenBank/DDBJ databases">
        <title>Complete sequence of Cellulomonas fimi ATCC 484.</title>
        <authorList>
            <consortium name="US DOE Joint Genome Institute"/>
            <person name="Lucas S."/>
            <person name="Han J."/>
            <person name="Lapidus A."/>
            <person name="Cheng J.-F."/>
            <person name="Goodwin L."/>
            <person name="Pitluck S."/>
            <person name="Peters L."/>
            <person name="Chertkov O."/>
            <person name="Detter J.C."/>
            <person name="Han C."/>
            <person name="Tapia R."/>
            <person name="Land M."/>
            <person name="Hauser L."/>
            <person name="Kyrpides N."/>
            <person name="Ivanova N."/>
            <person name="Ovchinnikova G."/>
            <person name="Pagani I."/>
            <person name="Mead D."/>
            <person name="Brumm P."/>
            <person name="Woyke T."/>
        </authorList>
    </citation>
    <scope>NUCLEOTIDE SEQUENCE [LARGE SCALE GENOMIC DNA]</scope>
    <source>
        <strain evidence="4">ATCC 484 / DSM 20113 / JCM 1341 / NBRC 15513 / NCIMB 8980 / NCTC 7547</strain>
    </source>
</reference>
<dbReference type="InterPro" id="IPR018649">
    <property type="entry name" value="SHOCT"/>
</dbReference>
<dbReference type="Pfam" id="PF09851">
    <property type="entry name" value="SHOCT"/>
    <property type="match status" value="1"/>
</dbReference>
<proteinExistence type="predicted"/>
<dbReference type="Proteomes" id="UP000008460">
    <property type="component" value="Chromosome"/>
</dbReference>
<evidence type="ECO:0000313" key="3">
    <source>
        <dbReference type="EMBL" id="AEE46231.1"/>
    </source>
</evidence>
<dbReference type="KEGG" id="cfi:Celf_2103"/>
<keyword evidence="1" id="KW-0812">Transmembrane</keyword>
<dbReference type="RefSeq" id="WP_013771257.1">
    <property type="nucleotide sequence ID" value="NC_015514.1"/>
</dbReference>
<evidence type="ECO:0000313" key="4">
    <source>
        <dbReference type="Proteomes" id="UP000008460"/>
    </source>
</evidence>
<name>F4H0Y4_CELFA</name>
<dbReference type="STRING" id="590998.Celf_2103"/>
<keyword evidence="4" id="KW-1185">Reference proteome</keyword>
<feature type="transmembrane region" description="Helical" evidence="1">
    <location>
        <begin position="12"/>
        <end position="32"/>
    </location>
</feature>
<gene>
    <name evidence="3" type="ordered locus">Celf_2103</name>
</gene>
<keyword evidence="1" id="KW-0472">Membrane</keyword>
<dbReference type="HOGENOM" id="CLU_126480_0_0_11"/>
<dbReference type="AlphaFoldDB" id="F4H0Y4"/>
<evidence type="ECO:0000256" key="1">
    <source>
        <dbReference type="SAM" id="Phobius"/>
    </source>
</evidence>
<accession>F4H0Y4</accession>
<protein>
    <recommendedName>
        <fullName evidence="2">SHOCT domain-containing protein</fullName>
    </recommendedName>
</protein>
<keyword evidence="1" id="KW-1133">Transmembrane helix</keyword>
<evidence type="ECO:0000259" key="2">
    <source>
        <dbReference type="Pfam" id="PF09851"/>
    </source>
</evidence>
<organism evidence="3 4">
    <name type="scientific">Cellulomonas fimi (strain ATCC 484 / DSM 20113 / JCM 1341 / CCUG 24087 / LMG 16345 / NBRC 15513 / NCIMB 8980 / NCTC 7547 / NRS-133)</name>
    <dbReference type="NCBI Taxonomy" id="590998"/>
    <lineage>
        <taxon>Bacteria</taxon>
        <taxon>Bacillati</taxon>
        <taxon>Actinomycetota</taxon>
        <taxon>Actinomycetes</taxon>
        <taxon>Micrococcales</taxon>
        <taxon>Cellulomonadaceae</taxon>
        <taxon>Cellulomonas</taxon>
    </lineage>
</organism>
<sequence length="125" mass="14199">MDSFWDWFWLMVWWFVFFMYLVLLFQICADLFRDRTTGGFAKALWVAGLILLPFLTALIYLIARGNGMAERQVEQARQTRAATDAYIRETANTSPASAIADAKQLYDQGVISADEFATLKAKALA</sequence>
<dbReference type="eggNOG" id="ENOG5031Q26">
    <property type="taxonomic scope" value="Bacteria"/>
</dbReference>